<sequence length="59" mass="6713">MDNIDKVKDLQSFTEKKALEATEKIWKDIITKKYNALSPVDKPEGIVTGEHLVLVNPFL</sequence>
<reference evidence="1" key="1">
    <citation type="submission" date="2009-04" db="EMBL/GenBank/DDBJ databases">
        <authorList>
            <person name="Weinstock G."/>
            <person name="Sodergren E."/>
            <person name="Clifton S."/>
            <person name="Fulton L."/>
            <person name="Fulton B."/>
            <person name="Courtney L."/>
            <person name="Fronick C."/>
            <person name="Harrison M."/>
            <person name="Strong C."/>
            <person name="Farmer C."/>
            <person name="Delahaunty K."/>
            <person name="Markovic C."/>
            <person name="Hall O."/>
            <person name="Minx P."/>
            <person name="Tomlinson C."/>
            <person name="Mitreva M."/>
            <person name="Nelson J."/>
            <person name="Hou S."/>
            <person name="Wollam A."/>
            <person name="Pepin K.H."/>
            <person name="Johnson M."/>
            <person name="Bhonagiri V."/>
            <person name="Nash W.E."/>
            <person name="Warren W."/>
            <person name="Chinwalla A."/>
            <person name="Mardis E.R."/>
            <person name="Wilson R.K."/>
        </authorList>
    </citation>
    <scope>NUCLEOTIDE SEQUENCE [LARGE SCALE GENOMIC DNA]</scope>
    <source>
        <strain evidence="1">ATCC 17748</strain>
    </source>
</reference>
<dbReference type="HOGENOM" id="CLU_2959556_0_0_9"/>
<comment type="caution">
    <text evidence="1">The sequence shown here is derived from an EMBL/GenBank/DDBJ whole genome shotgun (WGS) entry which is preliminary data.</text>
</comment>
<evidence type="ECO:0000313" key="1">
    <source>
        <dbReference type="EMBL" id="EEP66316.1"/>
    </source>
</evidence>
<evidence type="ECO:0000313" key="2">
    <source>
        <dbReference type="Proteomes" id="UP000003529"/>
    </source>
</evidence>
<name>C4FN58_9FIRM</name>
<dbReference type="Proteomes" id="UP000003529">
    <property type="component" value="Unassembled WGS sequence"/>
</dbReference>
<organism evidence="1 2">
    <name type="scientific">Veillonella dispar ATCC 17748</name>
    <dbReference type="NCBI Taxonomy" id="546273"/>
    <lineage>
        <taxon>Bacteria</taxon>
        <taxon>Bacillati</taxon>
        <taxon>Bacillota</taxon>
        <taxon>Negativicutes</taxon>
        <taxon>Veillonellales</taxon>
        <taxon>Veillonellaceae</taxon>
        <taxon>Veillonella</taxon>
    </lineage>
</organism>
<protein>
    <submittedName>
        <fullName evidence="1">Uncharacterized protein</fullName>
    </submittedName>
</protein>
<keyword evidence="2" id="KW-1185">Reference proteome</keyword>
<dbReference type="AlphaFoldDB" id="C4FN58"/>
<accession>C4FN58</accession>
<dbReference type="RefSeq" id="WP_005385397.1">
    <property type="nucleotide sequence ID" value="NZ_GG667604.1"/>
</dbReference>
<dbReference type="EMBL" id="ACIK02000004">
    <property type="protein sequence ID" value="EEP66316.1"/>
    <property type="molecule type" value="Genomic_DNA"/>
</dbReference>
<proteinExistence type="predicted"/>
<gene>
    <name evidence="1" type="ORF">VEIDISOL_00382</name>
</gene>